<evidence type="ECO:0000256" key="1">
    <source>
        <dbReference type="SAM" id="Phobius"/>
    </source>
</evidence>
<keyword evidence="1" id="KW-1133">Transmembrane helix</keyword>
<evidence type="ECO:0000313" key="2">
    <source>
        <dbReference type="EMBL" id="DAD36170.1"/>
    </source>
</evidence>
<name>A0A822YUI8_NELNU</name>
<dbReference type="Proteomes" id="UP000607653">
    <property type="component" value="Unassembled WGS sequence"/>
</dbReference>
<accession>A0A822YUI8</accession>
<organism evidence="2 3">
    <name type="scientific">Nelumbo nucifera</name>
    <name type="common">Sacred lotus</name>
    <dbReference type="NCBI Taxonomy" id="4432"/>
    <lineage>
        <taxon>Eukaryota</taxon>
        <taxon>Viridiplantae</taxon>
        <taxon>Streptophyta</taxon>
        <taxon>Embryophyta</taxon>
        <taxon>Tracheophyta</taxon>
        <taxon>Spermatophyta</taxon>
        <taxon>Magnoliopsida</taxon>
        <taxon>Proteales</taxon>
        <taxon>Nelumbonaceae</taxon>
        <taxon>Nelumbo</taxon>
    </lineage>
</organism>
<evidence type="ECO:0000313" key="3">
    <source>
        <dbReference type="Proteomes" id="UP000607653"/>
    </source>
</evidence>
<proteinExistence type="predicted"/>
<reference evidence="2 3" key="1">
    <citation type="journal article" date="2020" name="Mol. Biol. Evol.">
        <title>Distinct Expression and Methylation Patterns for Genes with Different Fates following a Single Whole-Genome Duplication in Flowering Plants.</title>
        <authorList>
            <person name="Shi T."/>
            <person name="Rahmani R.S."/>
            <person name="Gugger P.F."/>
            <person name="Wang M."/>
            <person name="Li H."/>
            <person name="Zhang Y."/>
            <person name="Li Z."/>
            <person name="Wang Q."/>
            <person name="Van de Peer Y."/>
            <person name="Marchal K."/>
            <person name="Chen J."/>
        </authorList>
    </citation>
    <scope>NUCLEOTIDE SEQUENCE [LARGE SCALE GENOMIC DNA]</scope>
    <source>
        <tissue evidence="2">Leaf</tissue>
    </source>
</reference>
<protein>
    <submittedName>
        <fullName evidence="2">Uncharacterized protein</fullName>
    </submittedName>
</protein>
<comment type="caution">
    <text evidence="2">The sequence shown here is derived from an EMBL/GenBank/DDBJ whole genome shotgun (WGS) entry which is preliminary data.</text>
</comment>
<gene>
    <name evidence="2" type="ORF">HUJ06_006810</name>
</gene>
<feature type="transmembrane region" description="Helical" evidence="1">
    <location>
        <begin position="6"/>
        <end position="22"/>
    </location>
</feature>
<keyword evidence="3" id="KW-1185">Reference proteome</keyword>
<keyword evidence="1" id="KW-0812">Transmembrane</keyword>
<dbReference type="AlphaFoldDB" id="A0A822YUI8"/>
<sequence length="76" mass="8444">MAMGTLYMTVPAVAAAIGFYFLETTQSKSKKHFEGGFQASLERLVSKAREGMKTVRPPKFAPEFDGLHSFETLVTR</sequence>
<dbReference type="EMBL" id="DUZY01000004">
    <property type="protein sequence ID" value="DAD36170.1"/>
    <property type="molecule type" value="Genomic_DNA"/>
</dbReference>
<keyword evidence="1" id="KW-0472">Membrane</keyword>